<dbReference type="RefSeq" id="WP_099520911.1">
    <property type="nucleotide sequence ID" value="NZ_CP016808.1"/>
</dbReference>
<proteinExistence type="inferred from homology"/>
<name>A0A1B2DQH3_9BACL</name>
<evidence type="ECO:0000256" key="2">
    <source>
        <dbReference type="HAMAP-Rule" id="MF_01867"/>
    </source>
</evidence>
<dbReference type="Pfam" id="PF24850">
    <property type="entry name" value="CC_BshC"/>
    <property type="match status" value="1"/>
</dbReference>
<evidence type="ECO:0000256" key="1">
    <source>
        <dbReference type="ARBA" id="ARBA00022598"/>
    </source>
</evidence>
<keyword evidence="1 2" id="KW-0436">Ligase</keyword>
<dbReference type="GO" id="GO:0016874">
    <property type="term" value="F:ligase activity"/>
    <property type="evidence" value="ECO:0007669"/>
    <property type="project" value="UniProtKB-UniRule"/>
</dbReference>
<dbReference type="AlphaFoldDB" id="A0A1B2DQH3"/>
<comment type="function">
    <text evidence="2">Involved in bacillithiol (BSH) biosynthesis. May catalyze the last step of the pathway, the addition of cysteine to glucosamine malate (GlcN-Mal) to generate BSH.</text>
</comment>
<evidence type="ECO:0000259" key="4">
    <source>
        <dbReference type="Pfam" id="PF24850"/>
    </source>
</evidence>
<dbReference type="Pfam" id="PF10079">
    <property type="entry name" value="Rossmann-like_BshC"/>
    <property type="match status" value="1"/>
</dbReference>
<comment type="similarity">
    <text evidence="2">Belongs to the BshC family.</text>
</comment>
<feature type="domain" description="Bacillithiol biosynthesis BshC N-terminal Rossmann-like" evidence="3">
    <location>
        <begin position="1"/>
        <end position="385"/>
    </location>
</feature>
<protein>
    <recommendedName>
        <fullName evidence="2">Putative cysteine ligase BshC</fullName>
        <ecNumber evidence="2">6.-.-.-</ecNumber>
    </recommendedName>
</protein>
<dbReference type="PIRSF" id="PIRSF012535">
    <property type="entry name" value="UCP012535"/>
    <property type="match status" value="1"/>
</dbReference>
<dbReference type="InterPro" id="IPR011199">
    <property type="entry name" value="Bacillithiol_biosynth_BshC"/>
</dbReference>
<dbReference type="NCBIfam" id="TIGR03998">
    <property type="entry name" value="thiol_BshC"/>
    <property type="match status" value="1"/>
</dbReference>
<sequence length="546" mass="60647">MSTETYSLPSTQPLTDAYVNLTDSRVESLFGYHPGRKGDWELRAKRLAESAGARAEAASVAAVLRDYNSKWNAAPEALAAIDAIAEGAPVIVGGQQAGLWSGPLLVIHKAVSIIGAARHAEQLLGRKVAAVFWIAGEDHDWDEANHAYVLTADQGLRKLAAARPEGARTSVSRTAIDANTWAELLAELEQALPHSDFKPEILQQLGQITEQAQSLSEMFAGVISCLLSKQGLVIMDADDPQLRKLEAPMFEKLITHNDELEQAYTAAANQVKELGYPLQVDVTPGSANLFVFQTNKGQERTLLYKQEGSFQSRKGDYSLTKEQLLDMARQQPEQLSNNVLTRPLMQDYLFPVLGTVLGGAEIAYWAITGEAFRKLDMEMPLVLPRISFTLVEGTVAKHMSKYELTLEDVAVRFEERKQQWLAEQDQLSIDEKFAAAKQAFEDLYAPLLDLAASVQPGLAKLGDTNRQKIIEQITFLETRTKDAHEKQYEAAIRQLDRIALSLWPSGKPQERVLNMIAYWNRYGTSWLDKLLEAPFSPLGGHQIIYL</sequence>
<dbReference type="EC" id="6.-.-.-" evidence="2"/>
<gene>
    <name evidence="2" type="primary">bshC</name>
    <name evidence="5" type="ORF">BBD42_28255</name>
</gene>
<organism evidence="5">
    <name type="scientific">Paenibacillus sp. BIHB 4019</name>
    <dbReference type="NCBI Taxonomy" id="1870819"/>
    <lineage>
        <taxon>Bacteria</taxon>
        <taxon>Bacillati</taxon>
        <taxon>Bacillota</taxon>
        <taxon>Bacilli</taxon>
        <taxon>Bacillales</taxon>
        <taxon>Paenibacillaceae</taxon>
        <taxon>Paenibacillus</taxon>
    </lineage>
</organism>
<evidence type="ECO:0000259" key="3">
    <source>
        <dbReference type="Pfam" id="PF10079"/>
    </source>
</evidence>
<dbReference type="HAMAP" id="MF_01867">
    <property type="entry name" value="BshC"/>
    <property type="match status" value="1"/>
</dbReference>
<dbReference type="InterPro" id="IPR055398">
    <property type="entry name" value="Rossmann-like_BshC"/>
</dbReference>
<dbReference type="InterPro" id="IPR055399">
    <property type="entry name" value="CC_BshC"/>
</dbReference>
<reference evidence="5" key="1">
    <citation type="submission" date="2016-08" db="EMBL/GenBank/DDBJ databases">
        <title>Complete Genome Seqeunce of Paenibacillus sp. BIHB 4019 from tea rhizoplane.</title>
        <authorList>
            <person name="Thakur R."/>
            <person name="Swarnkar M.K."/>
            <person name="Gulati A."/>
        </authorList>
    </citation>
    <scope>NUCLEOTIDE SEQUENCE [LARGE SCALE GENOMIC DNA]</scope>
    <source>
        <strain evidence="5">BIHB4019</strain>
    </source>
</reference>
<dbReference type="EMBL" id="CP016808">
    <property type="protein sequence ID" value="ANY69962.1"/>
    <property type="molecule type" value="Genomic_DNA"/>
</dbReference>
<accession>A0A1B2DQH3</accession>
<evidence type="ECO:0000313" key="5">
    <source>
        <dbReference type="EMBL" id="ANY69962.1"/>
    </source>
</evidence>
<feature type="domain" description="Bacillithiol biosynthesis BshC C-terminal coiled-coil" evidence="4">
    <location>
        <begin position="388"/>
        <end position="546"/>
    </location>
</feature>